<name>A0A2H9VUC6_9SPHI</name>
<evidence type="ECO:0000313" key="3">
    <source>
        <dbReference type="Proteomes" id="UP000242687"/>
    </source>
</evidence>
<dbReference type="OrthoDB" id="710029at2"/>
<keyword evidence="3" id="KW-1185">Reference proteome</keyword>
<gene>
    <name evidence="2" type="ORF">CLV57_1445</name>
</gene>
<accession>A0A2H9VUC6</accession>
<evidence type="ECO:0000256" key="1">
    <source>
        <dbReference type="SAM" id="Phobius"/>
    </source>
</evidence>
<feature type="transmembrane region" description="Helical" evidence="1">
    <location>
        <begin position="110"/>
        <end position="131"/>
    </location>
</feature>
<evidence type="ECO:0000313" key="2">
    <source>
        <dbReference type="EMBL" id="PJJ84433.1"/>
    </source>
</evidence>
<organism evidence="2 3">
    <name type="scientific">Mucilaginibacter auburnensis</name>
    <dbReference type="NCBI Taxonomy" id="1457233"/>
    <lineage>
        <taxon>Bacteria</taxon>
        <taxon>Pseudomonadati</taxon>
        <taxon>Bacteroidota</taxon>
        <taxon>Sphingobacteriia</taxon>
        <taxon>Sphingobacteriales</taxon>
        <taxon>Sphingobacteriaceae</taxon>
        <taxon>Mucilaginibacter</taxon>
    </lineage>
</organism>
<dbReference type="RefSeq" id="WP_100340627.1">
    <property type="nucleotide sequence ID" value="NZ_PGFJ01000001.1"/>
</dbReference>
<dbReference type="Proteomes" id="UP000242687">
    <property type="component" value="Unassembled WGS sequence"/>
</dbReference>
<comment type="caution">
    <text evidence="2">The sequence shown here is derived from an EMBL/GenBank/DDBJ whole genome shotgun (WGS) entry which is preliminary data.</text>
</comment>
<feature type="transmembrane region" description="Helical" evidence="1">
    <location>
        <begin position="48"/>
        <end position="70"/>
    </location>
</feature>
<dbReference type="EMBL" id="PGFJ01000001">
    <property type="protein sequence ID" value="PJJ84433.1"/>
    <property type="molecule type" value="Genomic_DNA"/>
</dbReference>
<feature type="transmembrane region" description="Helical" evidence="1">
    <location>
        <begin position="7"/>
        <end position="28"/>
    </location>
</feature>
<feature type="transmembrane region" description="Helical" evidence="1">
    <location>
        <begin position="82"/>
        <end position="104"/>
    </location>
</feature>
<reference evidence="2 3" key="1">
    <citation type="submission" date="2017-11" db="EMBL/GenBank/DDBJ databases">
        <title>Genomic Encyclopedia of Archaeal and Bacterial Type Strains, Phase II (KMG-II): From Individual Species to Whole Genera.</title>
        <authorList>
            <person name="Goeker M."/>
        </authorList>
    </citation>
    <scope>NUCLEOTIDE SEQUENCE [LARGE SCALE GENOMIC DNA]</scope>
    <source>
        <strain evidence="2 3">DSM 28175</strain>
    </source>
</reference>
<sequence length="155" mass="17614">MDVNGLVFKYWLLNVMLAVMVYLAYRIAIVNTSDTGEGVSFILNVLEILLNLGFSLFYLAAMVLGSFAIFLNRFKKIRDNYFVSWLTFSGAPVLIAVMLIITIADSYHSGIMTKATIAAIAYPLITTWSFLEFRRGYLLKTKAQVNDKKDHQRPR</sequence>
<keyword evidence="1" id="KW-1133">Transmembrane helix</keyword>
<protein>
    <submittedName>
        <fullName evidence="2">Uncharacterized protein</fullName>
    </submittedName>
</protein>
<dbReference type="AlphaFoldDB" id="A0A2H9VUC6"/>
<keyword evidence="1" id="KW-0472">Membrane</keyword>
<proteinExistence type="predicted"/>
<keyword evidence="1" id="KW-0812">Transmembrane</keyword>